<evidence type="ECO:0000256" key="2">
    <source>
        <dbReference type="SAM" id="Phobius"/>
    </source>
</evidence>
<accession>A0A3A9Z3E2</accession>
<dbReference type="RefSeq" id="WP_120679005.1">
    <property type="nucleotide sequence ID" value="NZ_RBAL01000006.1"/>
</dbReference>
<dbReference type="NCBIfam" id="TIGR02234">
    <property type="entry name" value="trp_oprn_chp"/>
    <property type="match status" value="1"/>
</dbReference>
<dbReference type="InterPro" id="IPR019051">
    <property type="entry name" value="Trp_biosyn_TM_oprn/chp"/>
</dbReference>
<feature type="region of interest" description="Disordered" evidence="1">
    <location>
        <begin position="174"/>
        <end position="202"/>
    </location>
</feature>
<evidence type="ECO:0000313" key="4">
    <source>
        <dbReference type="Proteomes" id="UP000272474"/>
    </source>
</evidence>
<dbReference type="Proteomes" id="UP000272474">
    <property type="component" value="Unassembled WGS sequence"/>
</dbReference>
<protein>
    <submittedName>
        <fullName evidence="3">TIGR02234 family membrane protein</fullName>
    </submittedName>
</protein>
<evidence type="ECO:0000256" key="1">
    <source>
        <dbReference type="SAM" id="MobiDB-lite"/>
    </source>
</evidence>
<dbReference type="Pfam" id="PF09534">
    <property type="entry name" value="Trp_oprn_chp"/>
    <property type="match status" value="1"/>
</dbReference>
<dbReference type="EMBL" id="RBAL01000006">
    <property type="protein sequence ID" value="RKN42344.1"/>
    <property type="molecule type" value="Genomic_DNA"/>
</dbReference>
<keyword evidence="2" id="KW-1133">Transmembrane helix</keyword>
<dbReference type="AlphaFoldDB" id="A0A3A9Z3E2"/>
<organism evidence="3 4">
    <name type="scientific">Streptomyces hoynatensis</name>
    <dbReference type="NCBI Taxonomy" id="1141874"/>
    <lineage>
        <taxon>Bacteria</taxon>
        <taxon>Bacillati</taxon>
        <taxon>Actinomycetota</taxon>
        <taxon>Actinomycetes</taxon>
        <taxon>Kitasatosporales</taxon>
        <taxon>Streptomycetaceae</taxon>
        <taxon>Streptomyces</taxon>
    </lineage>
</organism>
<keyword evidence="2" id="KW-0812">Transmembrane</keyword>
<feature type="transmembrane region" description="Helical" evidence="2">
    <location>
        <begin position="89"/>
        <end position="108"/>
    </location>
</feature>
<comment type="caution">
    <text evidence="3">The sequence shown here is derived from an EMBL/GenBank/DDBJ whole genome shotgun (WGS) entry which is preliminary data.</text>
</comment>
<dbReference type="OrthoDB" id="3712369at2"/>
<feature type="compositionally biased region" description="Basic and acidic residues" evidence="1">
    <location>
        <begin position="186"/>
        <end position="202"/>
    </location>
</feature>
<evidence type="ECO:0000313" key="3">
    <source>
        <dbReference type="EMBL" id="RKN42344.1"/>
    </source>
</evidence>
<sequence>MKRDPTTGGSTSAPRRALAGALLSGAVGAAAVLIAAGQTWGEGEATVGGSQLPVSASGSSVSGLPSALALVGLASLVAVFAVRRAGRTIVAAVLALSGAGAVGAALLGSGDTDALERNAADVMGITQAAVTGVSHSGWPWVSALGGLLLLCAGLLALSYGRQWPAMSGRYERVGRRAPRQAPAGTERPEDIWRALDRGEDPT</sequence>
<keyword evidence="4" id="KW-1185">Reference proteome</keyword>
<feature type="transmembrane region" description="Helical" evidence="2">
    <location>
        <begin position="21"/>
        <end position="41"/>
    </location>
</feature>
<reference evidence="3 4" key="1">
    <citation type="journal article" date="2014" name="Int. J. Syst. Evol. Microbiol.">
        <title>Streptomyces hoynatensis sp. nov., isolated from deep marine sediment.</title>
        <authorList>
            <person name="Veyisoglu A."/>
            <person name="Sahin N."/>
        </authorList>
    </citation>
    <scope>NUCLEOTIDE SEQUENCE [LARGE SCALE GENOMIC DNA]</scope>
    <source>
        <strain evidence="3 4">KCTC 29097</strain>
    </source>
</reference>
<keyword evidence="2" id="KW-0472">Membrane</keyword>
<proteinExistence type="predicted"/>
<dbReference type="InterPro" id="IPR011746">
    <property type="entry name" value="Trp_synth-assoc_CHP"/>
</dbReference>
<gene>
    <name evidence="3" type="ORF">D7294_12985</name>
</gene>
<feature type="transmembrane region" description="Helical" evidence="2">
    <location>
        <begin position="61"/>
        <end position="82"/>
    </location>
</feature>
<feature type="transmembrane region" description="Helical" evidence="2">
    <location>
        <begin position="140"/>
        <end position="159"/>
    </location>
</feature>
<name>A0A3A9Z3E2_9ACTN</name>